<dbReference type="PROSITE" id="PS51318">
    <property type="entry name" value="TAT"/>
    <property type="match status" value="1"/>
</dbReference>
<dbReference type="InterPro" id="IPR006311">
    <property type="entry name" value="TAT_signal"/>
</dbReference>
<dbReference type="Proteomes" id="UP001634747">
    <property type="component" value="Unassembled WGS sequence"/>
</dbReference>
<organism evidence="7 8">
    <name type="scientific">Terriglobus aquaticus</name>
    <dbReference type="NCBI Taxonomy" id="940139"/>
    <lineage>
        <taxon>Bacteria</taxon>
        <taxon>Pseudomonadati</taxon>
        <taxon>Acidobacteriota</taxon>
        <taxon>Terriglobia</taxon>
        <taxon>Terriglobales</taxon>
        <taxon>Acidobacteriaceae</taxon>
        <taxon>Terriglobus</taxon>
    </lineage>
</organism>
<accession>A0ABW9KHG7</accession>
<evidence type="ECO:0000256" key="3">
    <source>
        <dbReference type="ARBA" id="ARBA00022679"/>
    </source>
</evidence>
<feature type="domain" description="Aminotransferase class I/classII large" evidence="6">
    <location>
        <begin position="42"/>
        <end position="365"/>
    </location>
</feature>
<dbReference type="Pfam" id="PF00155">
    <property type="entry name" value="Aminotran_1_2"/>
    <property type="match status" value="1"/>
</dbReference>
<keyword evidence="4" id="KW-0663">Pyridoxal phosphate</keyword>
<evidence type="ECO:0000256" key="4">
    <source>
        <dbReference type="ARBA" id="ARBA00022898"/>
    </source>
</evidence>
<dbReference type="GO" id="GO:0004400">
    <property type="term" value="F:histidinol-phosphate transaminase activity"/>
    <property type="evidence" value="ECO:0007669"/>
    <property type="project" value="UniProtKB-EC"/>
</dbReference>
<comment type="similarity">
    <text evidence="1">Belongs to the class-II pyridoxal-phosphate-dependent aminotransferase family. Histidinol-phosphate aminotransferase subfamily.</text>
</comment>
<dbReference type="EMBL" id="JBJYXY010000001">
    <property type="protein sequence ID" value="MFN2974673.1"/>
    <property type="molecule type" value="Genomic_DNA"/>
</dbReference>
<dbReference type="InterPro" id="IPR015421">
    <property type="entry name" value="PyrdxlP-dep_Trfase_major"/>
</dbReference>
<keyword evidence="5" id="KW-0732">Signal</keyword>
<evidence type="ECO:0000313" key="8">
    <source>
        <dbReference type="Proteomes" id="UP001634747"/>
    </source>
</evidence>
<keyword evidence="2 7" id="KW-0032">Aminotransferase</keyword>
<dbReference type="PANTHER" id="PTHR43643">
    <property type="entry name" value="HISTIDINOL-PHOSPHATE AMINOTRANSFERASE 2"/>
    <property type="match status" value="1"/>
</dbReference>
<dbReference type="Gene3D" id="3.90.1150.10">
    <property type="entry name" value="Aspartate Aminotransferase, domain 1"/>
    <property type="match status" value="1"/>
</dbReference>
<comment type="caution">
    <text evidence="7">The sequence shown here is derived from an EMBL/GenBank/DDBJ whole genome shotgun (WGS) entry which is preliminary data.</text>
</comment>
<gene>
    <name evidence="7" type="ORF">ACK2TP_02770</name>
</gene>
<evidence type="ECO:0000313" key="7">
    <source>
        <dbReference type="EMBL" id="MFN2974673.1"/>
    </source>
</evidence>
<dbReference type="InterPro" id="IPR015422">
    <property type="entry name" value="PyrdxlP-dep_Trfase_small"/>
</dbReference>
<dbReference type="CDD" id="cd00609">
    <property type="entry name" value="AAT_like"/>
    <property type="match status" value="1"/>
</dbReference>
<dbReference type="InterPro" id="IPR050106">
    <property type="entry name" value="HistidinolP_aminotransfase"/>
</dbReference>
<dbReference type="InterPro" id="IPR004839">
    <property type="entry name" value="Aminotransferase_I/II_large"/>
</dbReference>
<evidence type="ECO:0000259" key="6">
    <source>
        <dbReference type="Pfam" id="PF00155"/>
    </source>
</evidence>
<protein>
    <submittedName>
        <fullName evidence="7">Pyridoxal phosphate-dependent aminotransferase</fullName>
        <ecNumber evidence="7">2.6.1.9</ecNumber>
    </submittedName>
</protein>
<sequence>MPTDLSRRGLLRLGALSTMALAGTESLISQATPAAPASGAVYLNLNENAFGPSPRVQPAIQQALSQLNRYATADLAAQFTQQVAAYENVSPDQVILGEILGGLGLHLSSTGGPGGEFLYSTPGYLALIDAAAQLGGVGVPVPLNAAGANDLPALQERIGPKTRAVYLINPHNPTGVLNEASAFQSFLRNASQRAPVIVDEAYLEYSTDFRTRSAVTLVREGANVLVFRTFDKIHGLAGLPIGYTLGPKALIATLKQQGLEDAEGLGRLNLAAASAALADPDHIPRVRSTVAAERETWNGVLRDLRLKHTPSAANFVFFDAGRPHDEVAGSMRQQGVVVARAFPPYSTWVRITIGTPQQNAAAQQALRRALA</sequence>
<dbReference type="SUPFAM" id="SSF53383">
    <property type="entry name" value="PLP-dependent transferases"/>
    <property type="match status" value="1"/>
</dbReference>
<keyword evidence="3 7" id="KW-0808">Transferase</keyword>
<feature type="chain" id="PRO_5047504186" evidence="5">
    <location>
        <begin position="23"/>
        <end position="371"/>
    </location>
</feature>
<keyword evidence="8" id="KW-1185">Reference proteome</keyword>
<reference evidence="7 8" key="1">
    <citation type="submission" date="2024-12" db="EMBL/GenBank/DDBJ databases">
        <authorList>
            <person name="Lee Y."/>
        </authorList>
    </citation>
    <scope>NUCLEOTIDE SEQUENCE [LARGE SCALE GENOMIC DNA]</scope>
    <source>
        <strain evidence="7 8">03SUJ4</strain>
    </source>
</reference>
<name>A0ABW9KHG7_9BACT</name>
<dbReference type="RefSeq" id="WP_263413767.1">
    <property type="nucleotide sequence ID" value="NZ_BAABBH010000001.1"/>
</dbReference>
<evidence type="ECO:0000256" key="2">
    <source>
        <dbReference type="ARBA" id="ARBA00022576"/>
    </source>
</evidence>
<proteinExistence type="inferred from homology"/>
<evidence type="ECO:0000256" key="1">
    <source>
        <dbReference type="ARBA" id="ARBA00007970"/>
    </source>
</evidence>
<dbReference type="Gene3D" id="3.40.640.10">
    <property type="entry name" value="Type I PLP-dependent aspartate aminotransferase-like (Major domain)"/>
    <property type="match status" value="1"/>
</dbReference>
<dbReference type="InterPro" id="IPR015424">
    <property type="entry name" value="PyrdxlP-dep_Trfase"/>
</dbReference>
<feature type="signal peptide" evidence="5">
    <location>
        <begin position="1"/>
        <end position="22"/>
    </location>
</feature>
<dbReference type="PANTHER" id="PTHR43643:SF3">
    <property type="entry name" value="HISTIDINOL-PHOSPHATE AMINOTRANSFERASE"/>
    <property type="match status" value="1"/>
</dbReference>
<dbReference type="EC" id="2.6.1.9" evidence="7"/>
<evidence type="ECO:0000256" key="5">
    <source>
        <dbReference type="SAM" id="SignalP"/>
    </source>
</evidence>